<keyword evidence="2" id="KW-1185">Reference proteome</keyword>
<dbReference type="Proteomes" id="UP000827092">
    <property type="component" value="Unassembled WGS sequence"/>
</dbReference>
<organism evidence="1 2">
    <name type="scientific">Oedothorax gibbosus</name>
    <dbReference type="NCBI Taxonomy" id="931172"/>
    <lineage>
        <taxon>Eukaryota</taxon>
        <taxon>Metazoa</taxon>
        <taxon>Ecdysozoa</taxon>
        <taxon>Arthropoda</taxon>
        <taxon>Chelicerata</taxon>
        <taxon>Arachnida</taxon>
        <taxon>Araneae</taxon>
        <taxon>Araneomorphae</taxon>
        <taxon>Entelegynae</taxon>
        <taxon>Araneoidea</taxon>
        <taxon>Linyphiidae</taxon>
        <taxon>Erigoninae</taxon>
        <taxon>Oedothorax</taxon>
    </lineage>
</organism>
<protein>
    <submittedName>
        <fullName evidence="1">Uncharacterized protein</fullName>
    </submittedName>
</protein>
<dbReference type="EMBL" id="JAFNEN010001890">
    <property type="protein sequence ID" value="KAG8173303.1"/>
    <property type="molecule type" value="Genomic_DNA"/>
</dbReference>
<proteinExistence type="predicted"/>
<accession>A0AAV6TNG8</accession>
<dbReference type="AlphaFoldDB" id="A0AAV6TNG8"/>
<evidence type="ECO:0000313" key="1">
    <source>
        <dbReference type="EMBL" id="KAG8173303.1"/>
    </source>
</evidence>
<sequence>MNLFVDKEWERAKKYEKIKTKFQGKNPFVIQWDGKLMHDLTGKDKVDRLPMLVWISAPQASCAPYNDLLLMKSLLEYSSLHSDISMSTSHKFGNHLWYLSYELVSLAFFDSRVSVSTQKTDGECEADTSSR</sequence>
<reference evidence="1 2" key="1">
    <citation type="journal article" date="2022" name="Nat. Ecol. Evol.">
        <title>A masculinizing supergene underlies an exaggerated male reproductive morph in a spider.</title>
        <authorList>
            <person name="Hendrickx F."/>
            <person name="De Corte Z."/>
            <person name="Sonet G."/>
            <person name="Van Belleghem S.M."/>
            <person name="Kostlbacher S."/>
            <person name="Vangestel C."/>
        </authorList>
    </citation>
    <scope>NUCLEOTIDE SEQUENCE [LARGE SCALE GENOMIC DNA]</scope>
    <source>
        <strain evidence="1">W744_W776</strain>
    </source>
</reference>
<gene>
    <name evidence="1" type="ORF">JTE90_016298</name>
</gene>
<evidence type="ECO:0000313" key="2">
    <source>
        <dbReference type="Proteomes" id="UP000827092"/>
    </source>
</evidence>
<comment type="caution">
    <text evidence="1">The sequence shown here is derived from an EMBL/GenBank/DDBJ whole genome shotgun (WGS) entry which is preliminary data.</text>
</comment>
<name>A0AAV6TNG8_9ARAC</name>